<dbReference type="InterPro" id="IPR018260">
    <property type="entry name" value="Ribosomal_uL22_CS"/>
</dbReference>
<dbReference type="InterPro" id="IPR005721">
    <property type="entry name" value="Ribosomal_uL22_euk/arc"/>
</dbReference>
<dbReference type="GO" id="GO:0002181">
    <property type="term" value="P:cytoplasmic translation"/>
    <property type="evidence" value="ECO:0007669"/>
    <property type="project" value="TreeGrafter"/>
</dbReference>
<evidence type="ECO:0000256" key="4">
    <source>
        <dbReference type="RuleBase" id="RU004005"/>
    </source>
</evidence>
<dbReference type="FunFam" id="3.90.470.10:FF:000010">
    <property type="entry name" value="60S ribosomal protein L17"/>
    <property type="match status" value="1"/>
</dbReference>
<gene>
    <name evidence="5" type="ORF">CORT_0B05170</name>
</gene>
<dbReference type="GeneID" id="14538723"/>
<evidence type="ECO:0000256" key="1">
    <source>
        <dbReference type="ARBA" id="ARBA00009451"/>
    </source>
</evidence>
<keyword evidence="3 4" id="KW-0687">Ribonucleoprotein</keyword>
<dbReference type="InterPro" id="IPR036394">
    <property type="entry name" value="Ribosomal_uL22_sf"/>
</dbReference>
<evidence type="ECO:0000313" key="6">
    <source>
        <dbReference type="Proteomes" id="UP000005018"/>
    </source>
</evidence>
<evidence type="ECO:0000256" key="2">
    <source>
        <dbReference type="ARBA" id="ARBA00022980"/>
    </source>
</evidence>
<protein>
    <submittedName>
        <fullName evidence="5">Rpl17b ribosomal protein L17</fullName>
    </submittedName>
</protein>
<dbReference type="PANTHER" id="PTHR11593">
    <property type="entry name" value="60S RIBOSOMAL PROTEIN L17"/>
    <property type="match status" value="1"/>
</dbReference>
<dbReference type="InterPro" id="IPR001063">
    <property type="entry name" value="Ribosomal_uL22"/>
</dbReference>
<dbReference type="EMBL" id="HE681720">
    <property type="protein sequence ID" value="CCG22225.1"/>
    <property type="molecule type" value="Genomic_DNA"/>
</dbReference>
<dbReference type="OrthoDB" id="10254664at2759"/>
<dbReference type="RefSeq" id="XP_003867662.1">
    <property type="nucleotide sequence ID" value="XM_003867614.1"/>
</dbReference>
<reference evidence="5 6" key="1">
    <citation type="journal article" date="2012" name="PLoS ONE">
        <title>Sequence and analysis of the genome of the pathogenic yeast Candida orthopsilosis.</title>
        <authorList>
            <person name="Riccombeni A."/>
            <person name="Vidanes G."/>
            <person name="Proux-Wera E."/>
            <person name="Wolfe K.H."/>
            <person name="Butler G."/>
        </authorList>
    </citation>
    <scope>NUCLEOTIDE SEQUENCE [LARGE SCALE GENOMIC DNA]</scope>
    <source>
        <strain evidence="5 6">Co 90-125</strain>
    </source>
</reference>
<proteinExistence type="inferred from homology"/>
<dbReference type="eggNOG" id="KOG3353">
    <property type="taxonomic scope" value="Eukaryota"/>
</dbReference>
<evidence type="ECO:0000313" key="5">
    <source>
        <dbReference type="EMBL" id="CCG22225.1"/>
    </source>
</evidence>
<dbReference type="HOGENOM" id="CLU_083987_0_0_1"/>
<dbReference type="Pfam" id="PF00237">
    <property type="entry name" value="Ribosomal_L22"/>
    <property type="match status" value="1"/>
</dbReference>
<dbReference type="GO" id="GO:0003735">
    <property type="term" value="F:structural constituent of ribosome"/>
    <property type="evidence" value="ECO:0007669"/>
    <property type="project" value="InterPro"/>
</dbReference>
<dbReference type="Gene3D" id="3.90.470.10">
    <property type="entry name" value="Ribosomal protein L22/L17"/>
    <property type="match status" value="1"/>
</dbReference>
<sequence length="242" mass="27217">MSKRKIMFHSATIHIVKQTTFDTNSAANVKKKKVPPILKFSTDSSSITTNLSNTSTMVRYAATPSNPAKSASARGSYLRVSFKNTRETAQAINGWKLTRAQQYLDQVLDHQRAIPFRRFNHSIGRTGQGKEFGVTKARWPAKSVNFIKDLLRNAQANAEAKGLDTEKLTISHIQVNQAPKQRRRTYRAHGRINAYQSSPSHIELTLTEEDDVVEKATDKKVVRLNARQRGRLASQRRLTASA</sequence>
<dbReference type="NCBIfam" id="TIGR01038">
    <property type="entry name" value="uL22_arch_euk"/>
    <property type="match status" value="1"/>
</dbReference>
<dbReference type="SUPFAM" id="SSF54843">
    <property type="entry name" value="Ribosomal protein L22"/>
    <property type="match status" value="1"/>
</dbReference>
<keyword evidence="2 4" id="KW-0689">Ribosomal protein</keyword>
<dbReference type="PANTHER" id="PTHR11593:SF10">
    <property type="entry name" value="60S RIBOSOMAL PROTEIN L17"/>
    <property type="match status" value="1"/>
</dbReference>
<keyword evidence="6" id="KW-1185">Reference proteome</keyword>
<accession>H8WZN0</accession>
<dbReference type="PROSITE" id="PS00464">
    <property type="entry name" value="RIBOSOMAL_L22"/>
    <property type="match status" value="1"/>
</dbReference>
<dbReference type="KEGG" id="cot:CORT_0B05170"/>
<dbReference type="CDD" id="cd00336">
    <property type="entry name" value="Ribosomal_L22"/>
    <property type="match status" value="1"/>
</dbReference>
<evidence type="ECO:0000256" key="3">
    <source>
        <dbReference type="ARBA" id="ARBA00023274"/>
    </source>
</evidence>
<dbReference type="AlphaFoldDB" id="H8WZN0"/>
<comment type="similarity">
    <text evidence="1 4">Belongs to the universal ribosomal protein uL22 family.</text>
</comment>
<organism evidence="5 6">
    <name type="scientific">Candida orthopsilosis (strain 90-125)</name>
    <name type="common">Yeast</name>
    <dbReference type="NCBI Taxonomy" id="1136231"/>
    <lineage>
        <taxon>Eukaryota</taxon>
        <taxon>Fungi</taxon>
        <taxon>Dikarya</taxon>
        <taxon>Ascomycota</taxon>
        <taxon>Saccharomycotina</taxon>
        <taxon>Pichiomycetes</taxon>
        <taxon>Debaryomycetaceae</taxon>
        <taxon>Candida/Lodderomyces clade</taxon>
        <taxon>Candida</taxon>
    </lineage>
</organism>
<dbReference type="GO" id="GO:0022625">
    <property type="term" value="C:cytosolic large ribosomal subunit"/>
    <property type="evidence" value="ECO:0007669"/>
    <property type="project" value="TreeGrafter"/>
</dbReference>
<name>H8WZN0_CANO9</name>
<dbReference type="Proteomes" id="UP000005018">
    <property type="component" value="Chromosome 2"/>
</dbReference>